<keyword evidence="3" id="KW-1185">Reference proteome</keyword>
<feature type="region of interest" description="Disordered" evidence="1">
    <location>
        <begin position="33"/>
        <end position="68"/>
    </location>
</feature>
<dbReference type="EMBL" id="JAVIZA010000001">
    <property type="protein sequence ID" value="MDR6167905.1"/>
    <property type="molecule type" value="Genomic_DNA"/>
</dbReference>
<evidence type="ECO:0000313" key="3">
    <source>
        <dbReference type="Proteomes" id="UP001260188"/>
    </source>
</evidence>
<protein>
    <submittedName>
        <fullName evidence="2">Uncharacterized protein</fullName>
    </submittedName>
</protein>
<evidence type="ECO:0000256" key="1">
    <source>
        <dbReference type="SAM" id="MobiDB-lite"/>
    </source>
</evidence>
<comment type="caution">
    <text evidence="2">The sequence shown here is derived from an EMBL/GenBank/DDBJ whole genome shotgun (WGS) entry which is preliminary data.</text>
</comment>
<dbReference type="RefSeq" id="WP_309668158.1">
    <property type="nucleotide sequence ID" value="NZ_JAVIZA010000001.1"/>
</dbReference>
<accession>A0ABU1I1Z0</accession>
<sequence length="68" mass="7541">MRLTWAQPEDLVPAELAALREQGVPDDELSAIERRWADAGGSDGPRSLRSQRDTGIRRTARDGPSRAR</sequence>
<dbReference type="Proteomes" id="UP001260188">
    <property type="component" value="Unassembled WGS sequence"/>
</dbReference>
<reference evidence="2 3" key="1">
    <citation type="submission" date="2023-08" db="EMBL/GenBank/DDBJ databases">
        <title>Functional and genomic diversity of the sorghum phyllosphere microbiome.</title>
        <authorList>
            <person name="Shade A."/>
        </authorList>
    </citation>
    <scope>NUCLEOTIDE SEQUENCE [LARGE SCALE GENOMIC DNA]</scope>
    <source>
        <strain evidence="2 3">SORGH_AS_0919</strain>
    </source>
</reference>
<proteinExistence type="predicted"/>
<evidence type="ECO:0000313" key="2">
    <source>
        <dbReference type="EMBL" id="MDR6167905.1"/>
    </source>
</evidence>
<gene>
    <name evidence="2" type="ORF">QE367_002109</name>
</gene>
<organism evidence="2 3">
    <name type="scientific">Microbacterium paludicola</name>
    <dbReference type="NCBI Taxonomy" id="300019"/>
    <lineage>
        <taxon>Bacteria</taxon>
        <taxon>Bacillati</taxon>
        <taxon>Actinomycetota</taxon>
        <taxon>Actinomycetes</taxon>
        <taxon>Micrococcales</taxon>
        <taxon>Microbacteriaceae</taxon>
        <taxon>Microbacterium</taxon>
    </lineage>
</organism>
<feature type="compositionally biased region" description="Basic and acidic residues" evidence="1">
    <location>
        <begin position="50"/>
        <end position="68"/>
    </location>
</feature>
<name>A0ABU1I1Z0_9MICO</name>